<dbReference type="PANTHER" id="PTHR34702:SF1">
    <property type="entry name" value="NA(+)_H(+) ANTIPORTER SUBUNIT F"/>
    <property type="match status" value="1"/>
</dbReference>
<evidence type="ECO:0000256" key="9">
    <source>
        <dbReference type="SAM" id="Phobius"/>
    </source>
</evidence>
<evidence type="ECO:0000256" key="5">
    <source>
        <dbReference type="ARBA" id="ARBA00022692"/>
    </source>
</evidence>
<feature type="transmembrane region" description="Helical" evidence="9">
    <location>
        <begin position="65"/>
        <end position="89"/>
    </location>
</feature>
<feature type="compositionally biased region" description="Low complexity" evidence="8">
    <location>
        <begin position="102"/>
        <end position="112"/>
    </location>
</feature>
<comment type="subcellular location">
    <subcellularLocation>
        <location evidence="1">Cell membrane</location>
        <topology evidence="1">Multi-pass membrane protein</topology>
    </subcellularLocation>
</comment>
<feature type="transmembrane region" description="Helical" evidence="9">
    <location>
        <begin position="40"/>
        <end position="59"/>
    </location>
</feature>
<dbReference type="Pfam" id="PF04066">
    <property type="entry name" value="MrpF_PhaF"/>
    <property type="match status" value="1"/>
</dbReference>
<organism evidence="10 11">
    <name type="scientific">Rhizobium gallicum bv. gallicum R602sp</name>
    <dbReference type="NCBI Taxonomy" id="1041138"/>
    <lineage>
        <taxon>Bacteria</taxon>
        <taxon>Pseudomonadati</taxon>
        <taxon>Pseudomonadota</taxon>
        <taxon>Alphaproteobacteria</taxon>
        <taxon>Hyphomicrobiales</taxon>
        <taxon>Rhizobiaceae</taxon>
        <taxon>Rhizobium/Agrobacterium group</taxon>
        <taxon>Rhizobium</taxon>
    </lineage>
</organism>
<accession>A0A0B4X1B4</accession>
<comment type="similarity">
    <text evidence="2">Belongs to the CPA3 antiporters (TC 2.A.63) subunit F family.</text>
</comment>
<evidence type="ECO:0000256" key="3">
    <source>
        <dbReference type="ARBA" id="ARBA00022448"/>
    </source>
</evidence>
<evidence type="ECO:0000256" key="2">
    <source>
        <dbReference type="ARBA" id="ARBA00009212"/>
    </source>
</evidence>
<evidence type="ECO:0000256" key="1">
    <source>
        <dbReference type="ARBA" id="ARBA00004651"/>
    </source>
</evidence>
<keyword evidence="11" id="KW-1185">Reference proteome</keyword>
<evidence type="ECO:0000313" key="10">
    <source>
        <dbReference type="EMBL" id="AJD40525.1"/>
    </source>
</evidence>
<dbReference type="HOGENOM" id="CLU_125825_1_0_5"/>
<dbReference type="InterPro" id="IPR007208">
    <property type="entry name" value="MrpF/PhaF-like"/>
</dbReference>
<sequence>MIAPFTLVSAAAAVTLAILGIAFVLTAYRVIIGPTLPDRILALDTLTGIAIGFIAVIAVKTRFALYIDIAIALSLVGFLATVAFARFVLSRRGPGARPPPARQEQAAAPAPGDTEGKAR</sequence>
<protein>
    <submittedName>
        <fullName evidence="10">Na+/H+ antiporter subunit F</fullName>
    </submittedName>
</protein>
<feature type="region of interest" description="Disordered" evidence="8">
    <location>
        <begin position="92"/>
        <end position="119"/>
    </location>
</feature>
<reference evidence="10 11" key="1">
    <citation type="submission" date="2013-11" db="EMBL/GenBank/DDBJ databases">
        <title>Complete genome sequence of Rhizobium gallicum bv. gallicum R602.</title>
        <authorList>
            <person name="Bustos P."/>
            <person name="Santamaria R.I."/>
            <person name="Lozano L."/>
            <person name="Acosta J.L."/>
            <person name="Ormeno-Orrillo E."/>
            <person name="Rogel M.A."/>
            <person name="Romero D."/>
            <person name="Cevallos M.A."/>
            <person name="Martinez-Romero E."/>
            <person name="Gonzalez V."/>
        </authorList>
    </citation>
    <scope>NUCLEOTIDE SEQUENCE [LARGE SCALE GENOMIC DNA]</scope>
    <source>
        <strain evidence="10 11">R602</strain>
    </source>
</reference>
<keyword evidence="7 9" id="KW-0472">Membrane</keyword>
<evidence type="ECO:0000256" key="8">
    <source>
        <dbReference type="SAM" id="MobiDB-lite"/>
    </source>
</evidence>
<evidence type="ECO:0000256" key="7">
    <source>
        <dbReference type="ARBA" id="ARBA00023136"/>
    </source>
</evidence>
<feature type="transmembrane region" description="Helical" evidence="9">
    <location>
        <begin position="6"/>
        <end position="28"/>
    </location>
</feature>
<dbReference type="Proteomes" id="UP000031368">
    <property type="component" value="Chromosome"/>
</dbReference>
<keyword evidence="3" id="KW-0813">Transport</keyword>
<keyword evidence="5 9" id="KW-0812">Transmembrane</keyword>
<dbReference type="KEGG" id="rga:RGR602_CH01167"/>
<dbReference type="NCBIfam" id="NF009245">
    <property type="entry name" value="PRK12599.1-4"/>
    <property type="match status" value="1"/>
</dbReference>
<dbReference type="AlphaFoldDB" id="A0A0B4X1B4"/>
<dbReference type="GO" id="GO:0005886">
    <property type="term" value="C:plasma membrane"/>
    <property type="evidence" value="ECO:0007669"/>
    <property type="project" value="UniProtKB-SubCell"/>
</dbReference>
<keyword evidence="6 9" id="KW-1133">Transmembrane helix</keyword>
<dbReference type="PANTHER" id="PTHR34702">
    <property type="entry name" value="NA(+)/H(+) ANTIPORTER SUBUNIT F1"/>
    <property type="match status" value="1"/>
</dbReference>
<evidence type="ECO:0000256" key="6">
    <source>
        <dbReference type="ARBA" id="ARBA00022989"/>
    </source>
</evidence>
<proteinExistence type="inferred from homology"/>
<evidence type="ECO:0000256" key="4">
    <source>
        <dbReference type="ARBA" id="ARBA00022475"/>
    </source>
</evidence>
<name>A0A0B4X1B4_9HYPH</name>
<dbReference type="RefSeq" id="WP_039844329.1">
    <property type="nucleotide sequence ID" value="NZ_CP006877.1"/>
</dbReference>
<dbReference type="GO" id="GO:0015385">
    <property type="term" value="F:sodium:proton antiporter activity"/>
    <property type="evidence" value="ECO:0007669"/>
    <property type="project" value="TreeGrafter"/>
</dbReference>
<gene>
    <name evidence="10" type="primary">mrpF</name>
    <name evidence="10" type="ORF">RGR602_CH01167</name>
</gene>
<evidence type="ECO:0000313" key="11">
    <source>
        <dbReference type="Proteomes" id="UP000031368"/>
    </source>
</evidence>
<dbReference type="EMBL" id="CP006877">
    <property type="protein sequence ID" value="AJD40525.1"/>
    <property type="molecule type" value="Genomic_DNA"/>
</dbReference>
<keyword evidence="4" id="KW-1003">Cell membrane</keyword>